<protein>
    <submittedName>
        <fullName evidence="1">Uncharacterized protein</fullName>
    </submittedName>
</protein>
<proteinExistence type="predicted"/>
<gene>
    <name evidence="1" type="ORF">EAK82_27945</name>
</gene>
<accession>A0A3R0XTA2</accession>
<organism evidence="1">
    <name type="scientific">Salmonella enterica</name>
    <name type="common">Salmonella choleraesuis</name>
    <dbReference type="NCBI Taxonomy" id="28901"/>
    <lineage>
        <taxon>Bacteria</taxon>
        <taxon>Pseudomonadati</taxon>
        <taxon>Pseudomonadota</taxon>
        <taxon>Gammaproteobacteria</taxon>
        <taxon>Enterobacterales</taxon>
        <taxon>Enterobacteriaceae</taxon>
        <taxon>Salmonella</taxon>
    </lineage>
</organism>
<sequence length="59" mass="6857">MTPHLVFLCRSAPVRMKQIRDCLFSDLRGEERKIHMLNISICLTSAYAWHAHILTICIC</sequence>
<name>A0A3R0XTA2_SALER</name>
<comment type="caution">
    <text evidence="1">The sequence shown here is derived from an EMBL/GenBank/DDBJ whole genome shotgun (WGS) entry which is preliminary data.</text>
</comment>
<dbReference type="AlphaFoldDB" id="A0A3R0XTA2"/>
<evidence type="ECO:0000313" key="1">
    <source>
        <dbReference type="EMBL" id="MLW03919.1"/>
    </source>
</evidence>
<dbReference type="EMBL" id="RVIJ01000077">
    <property type="protein sequence ID" value="MLW03919.1"/>
    <property type="molecule type" value="Genomic_DNA"/>
</dbReference>
<dbReference type="Proteomes" id="UP000885392">
    <property type="component" value="Unassembled WGS sequence"/>
</dbReference>
<reference evidence="1" key="1">
    <citation type="submission" date="2018-10" db="EMBL/GenBank/DDBJ databases">
        <authorList>
            <consortium name="PulseNet: The National Subtyping Network for Foodborne Disease Surveillance"/>
            <person name="Tarr C.L."/>
            <person name="Trees E."/>
            <person name="Katz L.S."/>
            <person name="Carleton-Romer H.A."/>
            <person name="Stroika S."/>
            <person name="Kucerova Z."/>
            <person name="Roache K.F."/>
            <person name="Sabol A.L."/>
            <person name="Besser J."/>
            <person name="Gerner-Smidt P."/>
        </authorList>
    </citation>
    <scope>NUCLEOTIDE SEQUENCE [LARGE SCALE GENOMIC DNA]</scope>
    <source>
        <strain evidence="1">PNUSAS038541</strain>
    </source>
</reference>